<dbReference type="PIRSF" id="PIRSF000239">
    <property type="entry name" value="AHPC"/>
    <property type="match status" value="1"/>
</dbReference>
<dbReference type="InterPro" id="IPR000866">
    <property type="entry name" value="AhpC/TSA"/>
</dbReference>
<evidence type="ECO:0000313" key="5">
    <source>
        <dbReference type="EMBL" id="KAF7847177.1"/>
    </source>
</evidence>
<evidence type="ECO:0000256" key="1">
    <source>
        <dbReference type="ARBA" id="ARBA00023002"/>
    </source>
</evidence>
<dbReference type="GO" id="GO:0140824">
    <property type="term" value="F:thioredoxin-dependent peroxiredoxin activity"/>
    <property type="evidence" value="ECO:0007669"/>
    <property type="project" value="UniProtKB-EC"/>
</dbReference>
<keyword evidence="3" id="KW-0049">Antioxidant</keyword>
<dbReference type="EC" id="1.11.1.24" evidence="3"/>
<evidence type="ECO:0000259" key="4">
    <source>
        <dbReference type="PROSITE" id="PS51352"/>
    </source>
</evidence>
<proteinExistence type="inferred from homology"/>
<dbReference type="PANTHER" id="PTHR43503">
    <property type="entry name" value="MCG48959-RELATED"/>
    <property type="match status" value="1"/>
</dbReference>
<keyword evidence="1 3" id="KW-0560">Oxidoreductase</keyword>
<dbReference type="Gene3D" id="3.40.30.10">
    <property type="entry name" value="Glutaredoxin"/>
    <property type="match status" value="1"/>
</dbReference>
<dbReference type="Proteomes" id="UP000806378">
    <property type="component" value="Unassembled WGS sequence"/>
</dbReference>
<sequence length="197" mass="21983">MPGLMLGDTVPNLAIETTHGKMKLHDFIGDSWTILFSHPGSLYSQYYLRTCMCRGFHARSTTLKMLLGLSCDEVESHKAWIKDVEAFTPGAKVMYPVIADPNREIIKELNMVEPEEDASGKQVPSRALHIVGPDKKIKLSFLYPASTGRNMEEVVRVLDSLQRATKHKIATPCNWKPGEPVVISPSVSSKQAKEMFP</sequence>
<comment type="caution">
    <text evidence="5">The sequence shown here is derived from an EMBL/GenBank/DDBJ whole genome shotgun (WGS) entry which is preliminary data.</text>
</comment>
<keyword evidence="6" id="KW-1185">Reference proteome</keyword>
<dbReference type="GO" id="GO:0005829">
    <property type="term" value="C:cytosol"/>
    <property type="evidence" value="ECO:0007669"/>
    <property type="project" value="TreeGrafter"/>
</dbReference>
<dbReference type="InterPro" id="IPR036249">
    <property type="entry name" value="Thioredoxin-like_sf"/>
</dbReference>
<dbReference type="PANTHER" id="PTHR43503:SF4">
    <property type="entry name" value="PEROXIREDOXIN-6"/>
    <property type="match status" value="1"/>
</dbReference>
<dbReference type="EMBL" id="MU091149">
    <property type="protein sequence ID" value="KAF7847177.1"/>
    <property type="molecule type" value="Genomic_DNA"/>
</dbReference>
<feature type="domain" description="Thioredoxin" evidence="4">
    <location>
        <begin position="4"/>
        <end position="163"/>
    </location>
</feature>
<reference evidence="5" key="1">
    <citation type="submission" date="2020-05" db="EMBL/GenBank/DDBJ databases">
        <title>WGS assembly of Corymbia citriodora subspecies variegata.</title>
        <authorList>
            <person name="Barry K."/>
            <person name="Hundley H."/>
            <person name="Shu S."/>
            <person name="Jenkins J."/>
            <person name="Grimwood J."/>
            <person name="Baten A."/>
        </authorList>
    </citation>
    <scope>NUCLEOTIDE SEQUENCE</scope>
    <source>
        <strain evidence="5">CV2-018</strain>
    </source>
</reference>
<evidence type="ECO:0000313" key="6">
    <source>
        <dbReference type="Proteomes" id="UP000806378"/>
    </source>
</evidence>
<evidence type="ECO:0000256" key="3">
    <source>
        <dbReference type="PIRNR" id="PIRNR000239"/>
    </source>
</evidence>
<accession>A0A8T0CHU6</accession>
<dbReference type="AlphaFoldDB" id="A0A8T0CHU6"/>
<dbReference type="PROSITE" id="PS51352">
    <property type="entry name" value="THIOREDOXIN_2"/>
    <property type="match status" value="1"/>
</dbReference>
<comment type="catalytic activity">
    <reaction evidence="2 3">
        <text>a hydroperoxide + [thioredoxin]-dithiol = an alcohol + [thioredoxin]-disulfide + H2O</text>
        <dbReference type="Rhea" id="RHEA:62620"/>
        <dbReference type="Rhea" id="RHEA-COMP:10698"/>
        <dbReference type="Rhea" id="RHEA-COMP:10700"/>
        <dbReference type="ChEBI" id="CHEBI:15377"/>
        <dbReference type="ChEBI" id="CHEBI:29950"/>
        <dbReference type="ChEBI" id="CHEBI:30879"/>
        <dbReference type="ChEBI" id="CHEBI:35924"/>
        <dbReference type="ChEBI" id="CHEBI:50058"/>
        <dbReference type="EC" id="1.11.1.24"/>
    </reaction>
</comment>
<comment type="function">
    <text evidence="3">Thiol-specific peroxidase that catalyzes the reduction of hydrogen peroxide and organic hydroperoxides to water and alcohols, respectively.</text>
</comment>
<dbReference type="Gramene" id="rna-gnl|WGS:JABURB|Cocit.L3255.1">
    <property type="protein sequence ID" value="cds-KAF7847177.1"/>
    <property type="gene ID" value="gene-BT93_L3255"/>
</dbReference>
<protein>
    <recommendedName>
        <fullName evidence="3">Peroxiredoxin</fullName>
        <ecNumber evidence="3">1.11.1.24</ecNumber>
    </recommendedName>
</protein>
<dbReference type="InterPro" id="IPR019479">
    <property type="entry name" value="Peroxiredoxin_C"/>
</dbReference>
<dbReference type="GO" id="GO:0005739">
    <property type="term" value="C:mitochondrion"/>
    <property type="evidence" value="ECO:0007669"/>
    <property type="project" value="TreeGrafter"/>
</dbReference>
<keyword evidence="3" id="KW-0676">Redox-active center</keyword>
<dbReference type="InterPro" id="IPR024706">
    <property type="entry name" value="Peroxiredoxin_AhpC-typ"/>
</dbReference>
<evidence type="ECO:0000256" key="2">
    <source>
        <dbReference type="ARBA" id="ARBA00049091"/>
    </source>
</evidence>
<gene>
    <name evidence="5" type="ORF">BT93_L3255</name>
</gene>
<comment type="similarity">
    <text evidence="3">Belongs to the peroxiredoxin family.</text>
</comment>
<dbReference type="InterPro" id="IPR013766">
    <property type="entry name" value="Thioredoxin_domain"/>
</dbReference>
<name>A0A8T0CHU6_CORYI</name>
<dbReference type="OrthoDB" id="2996783at2759"/>
<dbReference type="Gene3D" id="3.30.1020.10">
    <property type="entry name" value="Antioxidant, Horf6, Chain A, domain2"/>
    <property type="match status" value="1"/>
</dbReference>
<dbReference type="GO" id="GO:0045454">
    <property type="term" value="P:cell redox homeostasis"/>
    <property type="evidence" value="ECO:0007669"/>
    <property type="project" value="TreeGrafter"/>
</dbReference>
<dbReference type="Pfam" id="PF10417">
    <property type="entry name" value="1-cysPrx_C"/>
    <property type="match status" value="1"/>
</dbReference>
<keyword evidence="3" id="KW-0575">Peroxidase</keyword>
<organism evidence="5 6">
    <name type="scientific">Corymbia citriodora subsp. variegata</name>
    <dbReference type="NCBI Taxonomy" id="360336"/>
    <lineage>
        <taxon>Eukaryota</taxon>
        <taxon>Viridiplantae</taxon>
        <taxon>Streptophyta</taxon>
        <taxon>Embryophyta</taxon>
        <taxon>Tracheophyta</taxon>
        <taxon>Spermatophyta</taxon>
        <taxon>Magnoliopsida</taxon>
        <taxon>eudicotyledons</taxon>
        <taxon>Gunneridae</taxon>
        <taxon>Pentapetalae</taxon>
        <taxon>rosids</taxon>
        <taxon>malvids</taxon>
        <taxon>Myrtales</taxon>
        <taxon>Myrtaceae</taxon>
        <taxon>Myrtoideae</taxon>
        <taxon>Eucalypteae</taxon>
        <taxon>Corymbia</taxon>
    </lineage>
</organism>
<dbReference type="SUPFAM" id="SSF52833">
    <property type="entry name" value="Thioredoxin-like"/>
    <property type="match status" value="1"/>
</dbReference>
<dbReference type="Pfam" id="PF00578">
    <property type="entry name" value="AhpC-TSA"/>
    <property type="match status" value="1"/>
</dbReference>